<name>A0A5J5EJX1_9PEZI</name>
<comment type="caution">
    <text evidence="1">The sequence shown here is derived from an EMBL/GenBank/DDBJ whole genome shotgun (WGS) entry which is preliminary data.</text>
</comment>
<keyword evidence="2" id="KW-1185">Reference proteome</keyword>
<dbReference type="InParanoid" id="A0A5J5EJX1"/>
<sequence>MVIAAAEGNLPALRIFVERWDWWSSDIAAVPADGGAVVRTARRRAPSSLVHAQRAVPADNAPQSFCPWTCLVALMPWAAASSRCTAAACTLRRFRHSNWCWRSFRVSRRLDLEVSMMRALCSLGVIASQPQDYHPRAQDRNLTLLAPLPNLGRSLPYLVRLIAGSRRLLWPSARGRWHWPRGDDSLAPAPNDVVIAREIVGDDMASIVAGYLKD</sequence>
<dbReference type="EMBL" id="VXIS01000271">
    <property type="protein sequence ID" value="KAA8895349.1"/>
    <property type="molecule type" value="Genomic_DNA"/>
</dbReference>
<gene>
    <name evidence="1" type="ORF">FN846DRAFT_894241</name>
</gene>
<reference evidence="1 2" key="1">
    <citation type="submission" date="2019-09" db="EMBL/GenBank/DDBJ databases">
        <title>Draft genome of the ectomycorrhizal ascomycete Sphaerosporella brunnea.</title>
        <authorList>
            <consortium name="DOE Joint Genome Institute"/>
            <person name="Benucci G.M."/>
            <person name="Marozzi G."/>
            <person name="Antonielli L."/>
            <person name="Sanchez S."/>
            <person name="Marco P."/>
            <person name="Wang X."/>
            <person name="Falini L.B."/>
            <person name="Barry K."/>
            <person name="Haridas S."/>
            <person name="Lipzen A."/>
            <person name="Labutti K."/>
            <person name="Grigoriev I.V."/>
            <person name="Murat C."/>
            <person name="Martin F."/>
            <person name="Albertini E."/>
            <person name="Donnini D."/>
            <person name="Bonito G."/>
        </authorList>
    </citation>
    <scope>NUCLEOTIDE SEQUENCE [LARGE SCALE GENOMIC DNA]</scope>
    <source>
        <strain evidence="1 2">Sb_GMNB300</strain>
    </source>
</reference>
<proteinExistence type="predicted"/>
<accession>A0A5J5EJX1</accession>
<protein>
    <submittedName>
        <fullName evidence="1">Uncharacterized protein</fullName>
    </submittedName>
</protein>
<organism evidence="1 2">
    <name type="scientific">Sphaerosporella brunnea</name>
    <dbReference type="NCBI Taxonomy" id="1250544"/>
    <lineage>
        <taxon>Eukaryota</taxon>
        <taxon>Fungi</taxon>
        <taxon>Dikarya</taxon>
        <taxon>Ascomycota</taxon>
        <taxon>Pezizomycotina</taxon>
        <taxon>Pezizomycetes</taxon>
        <taxon>Pezizales</taxon>
        <taxon>Pyronemataceae</taxon>
        <taxon>Sphaerosporella</taxon>
    </lineage>
</organism>
<evidence type="ECO:0000313" key="1">
    <source>
        <dbReference type="EMBL" id="KAA8895349.1"/>
    </source>
</evidence>
<dbReference type="AlphaFoldDB" id="A0A5J5EJX1"/>
<evidence type="ECO:0000313" key="2">
    <source>
        <dbReference type="Proteomes" id="UP000326924"/>
    </source>
</evidence>
<dbReference type="Proteomes" id="UP000326924">
    <property type="component" value="Unassembled WGS sequence"/>
</dbReference>